<evidence type="ECO:0000313" key="1">
    <source>
        <dbReference type="EMBL" id="EKY23458.1"/>
    </source>
</evidence>
<organism evidence="1 2">
    <name type="scientific">Clostridium celatum DSM 1785</name>
    <dbReference type="NCBI Taxonomy" id="545697"/>
    <lineage>
        <taxon>Bacteria</taxon>
        <taxon>Bacillati</taxon>
        <taxon>Bacillota</taxon>
        <taxon>Clostridia</taxon>
        <taxon>Eubacteriales</taxon>
        <taxon>Clostridiaceae</taxon>
        <taxon>Clostridium</taxon>
    </lineage>
</organism>
<gene>
    <name evidence="1" type="ORF">HMPREF0216_02925</name>
</gene>
<dbReference type="AlphaFoldDB" id="L1Q675"/>
<accession>L1Q675</accession>
<feature type="non-terminal residue" evidence="1">
    <location>
        <position position="62"/>
    </location>
</feature>
<dbReference type="STRING" id="545697.HMPREF0216_02925"/>
<dbReference type="HOGENOM" id="CLU_2927855_0_0_9"/>
<name>L1Q675_9CLOT</name>
<evidence type="ECO:0000313" key="2">
    <source>
        <dbReference type="Proteomes" id="UP000010420"/>
    </source>
</evidence>
<protein>
    <submittedName>
        <fullName evidence="1">Uncharacterized protein</fullName>
    </submittedName>
</protein>
<keyword evidence="2" id="KW-1185">Reference proteome</keyword>
<dbReference type="EMBL" id="AMEZ01000103">
    <property type="protein sequence ID" value="EKY23458.1"/>
    <property type="molecule type" value="Genomic_DNA"/>
</dbReference>
<reference evidence="1 2" key="1">
    <citation type="submission" date="2012-05" db="EMBL/GenBank/DDBJ databases">
        <authorList>
            <person name="Weinstock G."/>
            <person name="Sodergren E."/>
            <person name="Lobos E.A."/>
            <person name="Fulton L."/>
            <person name="Fulton R."/>
            <person name="Courtney L."/>
            <person name="Fronick C."/>
            <person name="O'Laughlin M."/>
            <person name="Godfrey J."/>
            <person name="Wilson R.M."/>
            <person name="Miner T."/>
            <person name="Farmer C."/>
            <person name="Delehaunty K."/>
            <person name="Cordes M."/>
            <person name="Minx P."/>
            <person name="Tomlinson C."/>
            <person name="Chen J."/>
            <person name="Wollam A."/>
            <person name="Pepin K.H."/>
            <person name="Bhonagiri V."/>
            <person name="Zhang X."/>
            <person name="Suruliraj S."/>
            <person name="Warren W."/>
            <person name="Mitreva M."/>
            <person name="Mardis E.R."/>
            <person name="Wilson R.K."/>
        </authorList>
    </citation>
    <scope>NUCLEOTIDE SEQUENCE [LARGE SCALE GENOMIC DNA]</scope>
    <source>
        <strain evidence="1 2">DSM 1785</strain>
    </source>
</reference>
<dbReference type="Proteomes" id="UP000010420">
    <property type="component" value="Unassembled WGS sequence"/>
</dbReference>
<comment type="caution">
    <text evidence="1">The sequence shown here is derived from an EMBL/GenBank/DDBJ whole genome shotgun (WGS) entry which is preliminary data.</text>
</comment>
<proteinExistence type="predicted"/>
<sequence>MYKFILNKAVKPVILSLVFNKLNYLINKLSTLPKFIILAESFKNLFEIAFHQNSFFYFLTLT</sequence>